<dbReference type="EMBL" id="CP118224">
    <property type="protein sequence ID" value="WMC09555.1"/>
    <property type="molecule type" value="Genomic_DNA"/>
</dbReference>
<keyword evidence="3" id="KW-1185">Reference proteome</keyword>
<evidence type="ECO:0000256" key="1">
    <source>
        <dbReference type="SAM" id="Coils"/>
    </source>
</evidence>
<dbReference type="AlphaFoldDB" id="A0AA50KKN8"/>
<evidence type="ECO:0000313" key="2">
    <source>
        <dbReference type="EMBL" id="WMC09555.1"/>
    </source>
</evidence>
<reference evidence="2 3" key="1">
    <citation type="submission" date="2023-02" db="EMBL/GenBank/DDBJ databases">
        <title>Complete genome sequence of a novel bacterium Oceanimonas sp. NTOU-MSR1 isolated from marine coast sediment.</title>
        <authorList>
            <person name="Yang H.-T."/>
            <person name="Chen Y.-L."/>
            <person name="Ho Y.-N."/>
        </authorList>
    </citation>
    <scope>NUCLEOTIDE SEQUENCE [LARGE SCALE GENOMIC DNA]</scope>
    <source>
        <strain evidence="2 3">NTOU-MSR1</strain>
    </source>
</reference>
<protein>
    <submittedName>
        <fullName evidence="2">Uncharacterized protein</fullName>
    </submittedName>
</protein>
<organism evidence="2 3">
    <name type="scientific">Oceanimonas pelagia</name>
    <dbReference type="NCBI Taxonomy" id="3028314"/>
    <lineage>
        <taxon>Bacteria</taxon>
        <taxon>Pseudomonadati</taxon>
        <taxon>Pseudomonadota</taxon>
        <taxon>Gammaproteobacteria</taxon>
        <taxon>Aeromonadales</taxon>
        <taxon>Aeromonadaceae</taxon>
        <taxon>Oceanimonas</taxon>
    </lineage>
</organism>
<accession>A0AA50KKN8</accession>
<proteinExistence type="predicted"/>
<sequence>MIDEVPAGNPGHESELENNMQDVLFQIHNLAAQAKALYNDEAQEFNELLDERDRLELALMSAKDQLAKAEAAHEETIRHFKKEVEKAQLQRNEQAQQHLDAKRKLKETERQLKDLRSLDPTRLAKHNKTLKAKNEELKAANVALKAKNVELQKQIQKAAKDGVEKGIYPVYKDPIDGHLVKLVSYIRPKEDNTDDLVPHVPVVEFYHKTAGVMRQGCLNMEGGISWGSTKNTVPPARVSREVASLLVDYCERNKIKIPQDVKLAVREQSLKAAS</sequence>
<name>A0AA50KKN8_9GAMM</name>
<dbReference type="RefSeq" id="WP_306760750.1">
    <property type="nucleotide sequence ID" value="NZ_CP118224.1"/>
</dbReference>
<feature type="coiled-coil region" evidence="1">
    <location>
        <begin position="31"/>
        <end position="161"/>
    </location>
</feature>
<evidence type="ECO:0000313" key="3">
    <source>
        <dbReference type="Proteomes" id="UP001223802"/>
    </source>
</evidence>
<dbReference type="KEGG" id="ope:PU634_10545"/>
<dbReference type="Proteomes" id="UP001223802">
    <property type="component" value="Chromosome"/>
</dbReference>
<gene>
    <name evidence="2" type="ORF">PU634_10545</name>
</gene>
<keyword evidence="1" id="KW-0175">Coiled coil</keyword>